<comment type="caution">
    <text evidence="2">The sequence shown here is derived from an EMBL/GenBank/DDBJ whole genome shotgun (WGS) entry which is preliminary data.</text>
</comment>
<sequence length="445" mass="47834">MVEDVQPVVIVGGGFSGAMLAARLAERGVASSLVDRTGAFGPGLAYSTPFERHLLNVRSDRMSAVEGKPDDFVDWLKDNCPQHADPDGFAPRRLYGEYLQHRLNAARLAHPGMIELVTGDVAAVEDDGVRLADGRVFRARAVVLATGNPAPKTVGAGSRRVITDPWALAALERIGPEDEVIIVGSGLTMVDMALWLDAKGRKGPIKVLSRRGLTPRVHGAGHDHPQPPTGAMLTGPLSRRLAEARRLASDGGWRGVMEGLRPVTARLWAEADAKTRARWLRHLRPWWDVHRHRIPAGVDETMSRLEAAGRLSITAGRVERIEAGAGGVTLHLRPRAGSARPPITGQWLIDCTGPGHAALDDPLTGALIRARRARLDPVGIGLDLDAEGRLLTADGSPDVRLFALGPPARAAYWETTAVPDIRKRIEGLADRLARVQTGPQASASR</sequence>
<dbReference type="InterPro" id="IPR038732">
    <property type="entry name" value="HpyO/CreE_NAD-binding"/>
</dbReference>
<protein>
    <recommendedName>
        <fullName evidence="1">FAD-dependent urate hydroxylase HpyO/Asp monooxygenase CreE-like FAD/NAD(P)-binding domain-containing protein</fullName>
    </recommendedName>
</protein>
<evidence type="ECO:0000313" key="2">
    <source>
        <dbReference type="EMBL" id="GLS00820.1"/>
    </source>
</evidence>
<feature type="domain" description="FAD-dependent urate hydroxylase HpyO/Asp monooxygenase CreE-like FAD/NAD(P)-binding" evidence="1">
    <location>
        <begin position="9"/>
        <end position="148"/>
    </location>
</feature>
<organism evidence="2 3">
    <name type="scientific">Brevundimonas denitrificans</name>
    <dbReference type="NCBI Taxonomy" id="1443434"/>
    <lineage>
        <taxon>Bacteria</taxon>
        <taxon>Pseudomonadati</taxon>
        <taxon>Pseudomonadota</taxon>
        <taxon>Alphaproteobacteria</taxon>
        <taxon>Caulobacterales</taxon>
        <taxon>Caulobacteraceae</taxon>
        <taxon>Brevundimonas</taxon>
    </lineage>
</organism>
<dbReference type="RefSeq" id="WP_284221462.1">
    <property type="nucleotide sequence ID" value="NZ_BSOY01000011.1"/>
</dbReference>
<dbReference type="PRINTS" id="PR00411">
    <property type="entry name" value="PNDRDTASEI"/>
</dbReference>
<keyword evidence="3" id="KW-1185">Reference proteome</keyword>
<gene>
    <name evidence="2" type="ORF">GCM10007859_08290</name>
</gene>
<dbReference type="EMBL" id="BSOY01000011">
    <property type="protein sequence ID" value="GLS00820.1"/>
    <property type="molecule type" value="Genomic_DNA"/>
</dbReference>
<dbReference type="Pfam" id="PF13454">
    <property type="entry name" value="NAD_binding_9"/>
    <property type="match status" value="1"/>
</dbReference>
<dbReference type="Proteomes" id="UP001156921">
    <property type="component" value="Unassembled WGS sequence"/>
</dbReference>
<name>A0ABQ6BFL1_9CAUL</name>
<dbReference type="InterPro" id="IPR052189">
    <property type="entry name" value="L-asp_N-monooxygenase_NS-form"/>
</dbReference>
<dbReference type="InterPro" id="IPR036188">
    <property type="entry name" value="FAD/NAD-bd_sf"/>
</dbReference>
<dbReference type="Gene3D" id="3.50.50.60">
    <property type="entry name" value="FAD/NAD(P)-binding domain"/>
    <property type="match status" value="2"/>
</dbReference>
<reference evidence="3" key="1">
    <citation type="journal article" date="2019" name="Int. J. Syst. Evol. Microbiol.">
        <title>The Global Catalogue of Microorganisms (GCM) 10K type strain sequencing project: providing services to taxonomists for standard genome sequencing and annotation.</title>
        <authorList>
            <consortium name="The Broad Institute Genomics Platform"/>
            <consortium name="The Broad Institute Genome Sequencing Center for Infectious Disease"/>
            <person name="Wu L."/>
            <person name="Ma J."/>
        </authorList>
    </citation>
    <scope>NUCLEOTIDE SEQUENCE [LARGE SCALE GENOMIC DNA]</scope>
    <source>
        <strain evidence="3">NBRC 110107</strain>
    </source>
</reference>
<proteinExistence type="predicted"/>
<dbReference type="SUPFAM" id="SSF51905">
    <property type="entry name" value="FAD/NAD(P)-binding domain"/>
    <property type="match status" value="1"/>
</dbReference>
<evidence type="ECO:0000313" key="3">
    <source>
        <dbReference type="Proteomes" id="UP001156921"/>
    </source>
</evidence>
<dbReference type="PANTHER" id="PTHR40254:SF1">
    <property type="entry name" value="BLR0577 PROTEIN"/>
    <property type="match status" value="1"/>
</dbReference>
<dbReference type="PANTHER" id="PTHR40254">
    <property type="entry name" value="BLR0577 PROTEIN"/>
    <property type="match status" value="1"/>
</dbReference>
<dbReference type="PRINTS" id="PR00368">
    <property type="entry name" value="FADPNR"/>
</dbReference>
<accession>A0ABQ6BFL1</accession>
<evidence type="ECO:0000259" key="1">
    <source>
        <dbReference type="Pfam" id="PF13454"/>
    </source>
</evidence>